<dbReference type="AlphaFoldDB" id="A0A7V9AB67"/>
<protein>
    <submittedName>
        <fullName evidence="3">Sialate O-acetylesterase</fullName>
    </submittedName>
</protein>
<keyword evidence="4" id="KW-1185">Reference proteome</keyword>
<dbReference type="RefSeq" id="WP_194537020.1">
    <property type="nucleotide sequence ID" value="NZ_JACEFB010000002.1"/>
</dbReference>
<name>A0A7V9AB67_9BACT</name>
<comment type="caution">
    <text evidence="3">The sequence shown here is derived from an EMBL/GenBank/DDBJ whole genome shotgun (WGS) entry which is preliminary data.</text>
</comment>
<dbReference type="InterPro" id="IPR036514">
    <property type="entry name" value="SGNH_hydro_sf"/>
</dbReference>
<sequence>MTPRRLFLWVLVWVWLAPPLRAEVEPHPIFSDHMVLQQGTPLRVWGKAKPGEKITVRLEREGQPVATAMATADDKGRWSVELPAQKAGTGFTLTVQGQNTVTFKNVAVGEVWICSGQSNMQWELWRLTRNDQGKKVAAQAKHPNIRLFTMPRRPALTPQEDFPVLKIKMQRDKEYDVVFGQWQECTPETAYEFSAVAYFFGRDLEKALNVPIGLIATNWGGTVCEAWTSLEALESVPDLKYLADRARQAQQSPPQKKGLNPNIPTVLFNGMIHPLLKFPIRGAIWYQGESNAPRAYEYRTLYPTMIQDWRKRWGHDFAFLGVQLAPYWDGNSEGVRYAELRDAQLHATRVLPKVGLAVITDVGEEKDIHPQQKEPVGARLALAARALAYGEKIVYSGPIFREAKFDGKKAILSFDHVGSGLVAKDGPLVGFTACGTDQVFKPAQAVIEGDKVVVTCDEVDRIVAVRYGWVNFAKPTLNLFNKEGLPASPFRTDDFPLTTQGKPKK</sequence>
<accession>A0A7V9AB67</accession>
<dbReference type="Pfam" id="PF03629">
    <property type="entry name" value="SASA"/>
    <property type="match status" value="1"/>
</dbReference>
<proteinExistence type="predicted"/>
<dbReference type="InterPro" id="IPR013783">
    <property type="entry name" value="Ig-like_fold"/>
</dbReference>
<dbReference type="PANTHER" id="PTHR22901:SF0">
    <property type="entry name" value="SIALATE O-ACETYLESTERASE"/>
    <property type="match status" value="1"/>
</dbReference>
<dbReference type="Gene3D" id="2.60.40.10">
    <property type="entry name" value="Immunoglobulins"/>
    <property type="match status" value="1"/>
</dbReference>
<feature type="domain" description="Sialate O-acetylesterase" evidence="2">
    <location>
        <begin position="110"/>
        <end position="358"/>
    </location>
</feature>
<dbReference type="Gene3D" id="3.40.50.1110">
    <property type="entry name" value="SGNH hydrolase"/>
    <property type="match status" value="1"/>
</dbReference>
<reference evidence="3 4" key="1">
    <citation type="submission" date="2020-07" db="EMBL/GenBank/DDBJ databases">
        <title>Thermogemmata thermophila gen. nov., sp. nov., a novel moderate thermophilic planctomycete from a Kamchatka hot spring.</title>
        <authorList>
            <person name="Elcheninov A.G."/>
            <person name="Podosokorskaya O.A."/>
            <person name="Kovaleva O.L."/>
            <person name="Novikov A."/>
            <person name="Bonch-Osmolovskaya E.A."/>
            <person name="Toshchakov S.V."/>
            <person name="Kublanov I.V."/>
        </authorList>
    </citation>
    <scope>NUCLEOTIDE SEQUENCE [LARGE SCALE GENOMIC DNA]</scope>
    <source>
        <strain evidence="3 4">2918</strain>
    </source>
</reference>
<organism evidence="3 4">
    <name type="scientific">Thermogemmata fonticola</name>
    <dbReference type="NCBI Taxonomy" id="2755323"/>
    <lineage>
        <taxon>Bacteria</taxon>
        <taxon>Pseudomonadati</taxon>
        <taxon>Planctomycetota</taxon>
        <taxon>Planctomycetia</taxon>
        <taxon>Gemmatales</taxon>
        <taxon>Gemmataceae</taxon>
        <taxon>Thermogemmata</taxon>
    </lineage>
</organism>
<dbReference type="InterPro" id="IPR039329">
    <property type="entry name" value="SIAE"/>
</dbReference>
<keyword evidence="1" id="KW-0378">Hydrolase</keyword>
<dbReference type="EMBL" id="JACEFB010000002">
    <property type="protein sequence ID" value="MBA2225609.1"/>
    <property type="molecule type" value="Genomic_DNA"/>
</dbReference>
<evidence type="ECO:0000313" key="4">
    <source>
        <dbReference type="Proteomes" id="UP000542342"/>
    </source>
</evidence>
<dbReference type="GO" id="GO:0005975">
    <property type="term" value="P:carbohydrate metabolic process"/>
    <property type="evidence" value="ECO:0007669"/>
    <property type="project" value="TreeGrafter"/>
</dbReference>
<evidence type="ECO:0000256" key="1">
    <source>
        <dbReference type="ARBA" id="ARBA00022801"/>
    </source>
</evidence>
<dbReference type="SUPFAM" id="SSF52266">
    <property type="entry name" value="SGNH hydrolase"/>
    <property type="match status" value="1"/>
</dbReference>
<evidence type="ECO:0000259" key="2">
    <source>
        <dbReference type="Pfam" id="PF03629"/>
    </source>
</evidence>
<evidence type="ECO:0000313" key="3">
    <source>
        <dbReference type="EMBL" id="MBA2225609.1"/>
    </source>
</evidence>
<gene>
    <name evidence="3" type="ORF">H0921_05460</name>
</gene>
<dbReference type="Proteomes" id="UP000542342">
    <property type="component" value="Unassembled WGS sequence"/>
</dbReference>
<dbReference type="PANTHER" id="PTHR22901">
    <property type="entry name" value="SIALATE O-ACETYLESTERASE"/>
    <property type="match status" value="1"/>
</dbReference>
<dbReference type="InterPro" id="IPR005181">
    <property type="entry name" value="SASA"/>
</dbReference>
<dbReference type="GO" id="GO:0001681">
    <property type="term" value="F:sialate O-acetylesterase activity"/>
    <property type="evidence" value="ECO:0007669"/>
    <property type="project" value="InterPro"/>
</dbReference>